<organism evidence="6 7">
    <name type="scientific">Eleusine coracana subsp. coracana</name>
    <dbReference type="NCBI Taxonomy" id="191504"/>
    <lineage>
        <taxon>Eukaryota</taxon>
        <taxon>Viridiplantae</taxon>
        <taxon>Streptophyta</taxon>
        <taxon>Embryophyta</taxon>
        <taxon>Tracheophyta</taxon>
        <taxon>Spermatophyta</taxon>
        <taxon>Magnoliopsida</taxon>
        <taxon>Liliopsida</taxon>
        <taxon>Poales</taxon>
        <taxon>Poaceae</taxon>
        <taxon>PACMAD clade</taxon>
        <taxon>Chloridoideae</taxon>
        <taxon>Cynodonteae</taxon>
        <taxon>Eleusininae</taxon>
        <taxon>Eleusine</taxon>
    </lineage>
</organism>
<dbReference type="AlphaFoldDB" id="A0AAV5DJT5"/>
<dbReference type="Proteomes" id="UP001054889">
    <property type="component" value="Unassembled WGS sequence"/>
</dbReference>
<proteinExistence type="inferred from homology"/>
<keyword evidence="3 4" id="KW-0964">Secreted</keyword>
<comment type="caution">
    <text evidence="6">The sequence shown here is derived from an EMBL/GenBank/DDBJ whole genome shotgun (WGS) entry which is preliminary data.</text>
</comment>
<comment type="subunit">
    <text evidence="2 4">Homodimer.</text>
</comment>
<accession>A0AAV5DJT5</accession>
<keyword evidence="5" id="KW-0812">Transmembrane</keyword>
<dbReference type="PANTHER" id="PTHR21495">
    <property type="entry name" value="NUCLEOPORIN-RELATED"/>
    <property type="match status" value="1"/>
</dbReference>
<reference evidence="6" key="2">
    <citation type="submission" date="2021-12" db="EMBL/GenBank/DDBJ databases">
        <title>Resequencing data analysis of finger millet.</title>
        <authorList>
            <person name="Hatakeyama M."/>
            <person name="Aluri S."/>
            <person name="Balachadran M.T."/>
            <person name="Sivarajan S.R."/>
            <person name="Poveda L."/>
            <person name="Shimizu-Inatsugi R."/>
            <person name="Schlapbach R."/>
            <person name="Sreeman S.M."/>
            <person name="Shimizu K.K."/>
        </authorList>
    </citation>
    <scope>NUCLEOTIDE SEQUENCE</scope>
</reference>
<evidence type="ECO:0000256" key="5">
    <source>
        <dbReference type="SAM" id="Phobius"/>
    </source>
</evidence>
<evidence type="ECO:0000313" key="7">
    <source>
        <dbReference type="Proteomes" id="UP001054889"/>
    </source>
</evidence>
<comment type="similarity">
    <text evidence="1 4">Belongs to the plant dirigent protein family.</text>
</comment>
<keyword evidence="5" id="KW-0472">Membrane</keyword>
<name>A0AAV5DJT5_ELECO</name>
<dbReference type="GO" id="GO:0048046">
    <property type="term" value="C:apoplast"/>
    <property type="evidence" value="ECO:0007669"/>
    <property type="project" value="UniProtKB-SubCell"/>
</dbReference>
<dbReference type="GO" id="GO:0009699">
    <property type="term" value="P:phenylpropanoid biosynthetic process"/>
    <property type="evidence" value="ECO:0007669"/>
    <property type="project" value="UniProtKB-ARBA"/>
</dbReference>
<keyword evidence="7" id="KW-1185">Reference proteome</keyword>
<evidence type="ECO:0000256" key="2">
    <source>
        <dbReference type="ARBA" id="ARBA00011738"/>
    </source>
</evidence>
<feature type="transmembrane region" description="Helical" evidence="5">
    <location>
        <begin position="50"/>
        <end position="67"/>
    </location>
</feature>
<evidence type="ECO:0000313" key="6">
    <source>
        <dbReference type="EMBL" id="GJN10553.1"/>
    </source>
</evidence>
<comment type="function">
    <text evidence="4">Dirigent proteins impart stereoselectivity on the phenoxy radical-coupling reaction, yielding optically active lignans from two molecules of coniferyl alcohol in the biosynthesis of lignans, flavonolignans, and alkaloids and thus plays a central role in plant secondary metabolism.</text>
</comment>
<keyword evidence="4" id="KW-0052">Apoplast</keyword>
<dbReference type="InterPro" id="IPR044859">
    <property type="entry name" value="Allene_oxi_cyc_Dirigent"/>
</dbReference>
<comment type="subcellular location">
    <subcellularLocation>
        <location evidence="4">Secreted</location>
        <location evidence="4">Extracellular space</location>
        <location evidence="4">Apoplast</location>
    </subcellularLocation>
</comment>
<evidence type="ECO:0000256" key="3">
    <source>
        <dbReference type="ARBA" id="ARBA00022525"/>
    </source>
</evidence>
<dbReference type="Pfam" id="PF03018">
    <property type="entry name" value="Dirigent"/>
    <property type="match status" value="1"/>
</dbReference>
<reference evidence="6" key="1">
    <citation type="journal article" date="2018" name="DNA Res.">
        <title>Multiple hybrid de novo genome assembly of finger millet, an orphan allotetraploid crop.</title>
        <authorList>
            <person name="Hatakeyama M."/>
            <person name="Aluri S."/>
            <person name="Balachadran M.T."/>
            <person name="Sivarajan S.R."/>
            <person name="Patrignani A."/>
            <person name="Gruter S."/>
            <person name="Poveda L."/>
            <person name="Shimizu-Inatsugi R."/>
            <person name="Baeten J."/>
            <person name="Francoijs K.J."/>
            <person name="Nataraja K.N."/>
            <person name="Reddy Y.A.N."/>
            <person name="Phadnis S."/>
            <person name="Ravikumar R.L."/>
            <person name="Schlapbach R."/>
            <person name="Sreeman S.M."/>
            <person name="Shimizu K.K."/>
        </authorList>
    </citation>
    <scope>NUCLEOTIDE SEQUENCE</scope>
</reference>
<keyword evidence="5" id="KW-1133">Transmembrane helix</keyword>
<gene>
    <name evidence="6" type="primary">ga28655</name>
    <name evidence="6" type="ORF">PR202_ga28655</name>
</gene>
<dbReference type="EMBL" id="BQKI01000017">
    <property type="protein sequence ID" value="GJN10553.1"/>
    <property type="molecule type" value="Genomic_DNA"/>
</dbReference>
<evidence type="ECO:0000256" key="1">
    <source>
        <dbReference type="ARBA" id="ARBA00010746"/>
    </source>
</evidence>
<protein>
    <recommendedName>
        <fullName evidence="4">Dirigent protein</fullName>
    </recommendedName>
</protein>
<dbReference type="Gene3D" id="2.40.480.10">
    <property type="entry name" value="Allene oxide cyclase-like"/>
    <property type="match status" value="1"/>
</dbReference>
<evidence type="ECO:0000256" key="4">
    <source>
        <dbReference type="RuleBase" id="RU363099"/>
    </source>
</evidence>
<sequence>MLGSKLKDWDKMKDTAVESEQTKAPLGSSSRASSISFTISAILDMAASRGAIAVLLLLLLVLVAVQLEAADDDATTTHLHFFMHDIVSGSNPTAVQVIKGPASSSPTAPSLGMSFGDTTVIDDPLTETSSSTASPVVGRMQGLYMLSSQSGAVLMVTANILLTSGEYNGSTIAVIGRDDTAADVRELSVVGGTGKFRMASGYVLWKTTAMNVPDATVELDVYLAPNANNGTDIDGGGSSSGSKSSSSGGATMMTRSFGGKWVVGVAAGVLGSWWVCCC</sequence>
<dbReference type="InterPro" id="IPR004265">
    <property type="entry name" value="Dirigent"/>
</dbReference>